<dbReference type="GO" id="GO:0008652">
    <property type="term" value="P:amino acid biosynthetic process"/>
    <property type="evidence" value="ECO:0007669"/>
    <property type="project" value="UniProtKB-KW"/>
</dbReference>
<dbReference type="Proteomes" id="UP000185895">
    <property type="component" value="Unassembled WGS sequence"/>
</dbReference>
<dbReference type="PIRSF" id="PIRSF001361">
    <property type="entry name" value="DAHP_synthase"/>
    <property type="match status" value="1"/>
</dbReference>
<protein>
    <recommendedName>
        <fullName evidence="8">Phospho-2-dehydro-3-deoxyheptonate aldolase</fullName>
        <ecNumber evidence="8">2.5.1.54</ecNumber>
    </recommendedName>
</protein>
<reference evidence="10 11" key="1">
    <citation type="submission" date="2016-09" db="EMBL/GenBank/DDBJ databases">
        <authorList>
            <person name="Capua I."/>
            <person name="De Benedictis P."/>
            <person name="Joannis T."/>
            <person name="Lombin L.H."/>
            <person name="Cattoli G."/>
        </authorList>
    </citation>
    <scope>NUCLEOTIDE SEQUENCE [LARGE SCALE GENOMIC DNA]</scope>
    <source>
        <strain evidence="10 11">ANC 4671</strain>
    </source>
</reference>
<dbReference type="GO" id="GO:0003849">
    <property type="term" value="F:3-deoxy-7-phosphoheptulonate synthase activity"/>
    <property type="evidence" value="ECO:0007669"/>
    <property type="project" value="UniProtKB-EC"/>
</dbReference>
<dbReference type="EC" id="2.5.1.54" evidence="8"/>
<dbReference type="SUPFAM" id="SSF51569">
    <property type="entry name" value="Aldolase"/>
    <property type="match status" value="1"/>
</dbReference>
<comment type="catalytic activity">
    <reaction evidence="7 8">
        <text>D-erythrose 4-phosphate + phosphoenolpyruvate + H2O = 7-phospho-2-dehydro-3-deoxy-D-arabino-heptonate + phosphate</text>
        <dbReference type="Rhea" id="RHEA:14717"/>
        <dbReference type="ChEBI" id="CHEBI:15377"/>
        <dbReference type="ChEBI" id="CHEBI:16897"/>
        <dbReference type="ChEBI" id="CHEBI:43474"/>
        <dbReference type="ChEBI" id="CHEBI:58394"/>
        <dbReference type="ChEBI" id="CHEBI:58702"/>
        <dbReference type="EC" id="2.5.1.54"/>
    </reaction>
</comment>
<dbReference type="Gene3D" id="3.20.20.70">
    <property type="entry name" value="Aldolase class I"/>
    <property type="match status" value="1"/>
</dbReference>
<keyword evidence="4 8" id="KW-0028">Amino-acid biosynthesis</keyword>
<dbReference type="InterPro" id="IPR006219">
    <property type="entry name" value="DAHP_synth_1"/>
</dbReference>
<dbReference type="NCBIfam" id="NF009395">
    <property type="entry name" value="PRK12755.1"/>
    <property type="match status" value="1"/>
</dbReference>
<evidence type="ECO:0000256" key="2">
    <source>
        <dbReference type="ARBA" id="ARBA00004688"/>
    </source>
</evidence>
<dbReference type="AlphaFoldDB" id="A0A1E7RE02"/>
<proteinExistence type="inferred from homology"/>
<dbReference type="GO" id="GO:0009423">
    <property type="term" value="P:chorismate biosynthetic process"/>
    <property type="evidence" value="ECO:0007669"/>
    <property type="project" value="UniProtKB-UniPathway"/>
</dbReference>
<comment type="function">
    <text evidence="1 8">Stereospecific condensation of phosphoenolpyruvate (PEP) and D-erythrose-4-phosphate (E4P) giving rise to 3-deoxy-D-arabino-heptulosonate-7-phosphate (DAHP).</text>
</comment>
<dbReference type="Pfam" id="PF00793">
    <property type="entry name" value="DAHP_synth_1"/>
    <property type="match status" value="1"/>
</dbReference>
<dbReference type="PANTHER" id="PTHR21225">
    <property type="entry name" value="PHOSPHO-2-DEHYDRO-3-DEOXYHEPTONATE ALDOLASE DAHP SYNTHETASE"/>
    <property type="match status" value="1"/>
</dbReference>
<evidence type="ECO:0000256" key="5">
    <source>
        <dbReference type="ARBA" id="ARBA00022679"/>
    </source>
</evidence>
<evidence type="ECO:0000256" key="7">
    <source>
        <dbReference type="ARBA" id="ARBA00047508"/>
    </source>
</evidence>
<dbReference type="InterPro" id="IPR006218">
    <property type="entry name" value="DAHP1/KDSA"/>
</dbReference>
<evidence type="ECO:0000256" key="8">
    <source>
        <dbReference type="PIRNR" id="PIRNR001361"/>
    </source>
</evidence>
<dbReference type="GO" id="GO:0005737">
    <property type="term" value="C:cytoplasm"/>
    <property type="evidence" value="ECO:0007669"/>
    <property type="project" value="TreeGrafter"/>
</dbReference>
<keyword evidence="5 8" id="KW-0808">Transferase</keyword>
<dbReference type="STRING" id="1262585.BJI46_08515"/>
<dbReference type="InterPro" id="IPR013785">
    <property type="entry name" value="Aldolase_TIM"/>
</dbReference>
<dbReference type="OrthoDB" id="9807331at2"/>
<sequence>MSQIKSTVTNTSVTQHLLVSPAQLKQILPLGRIQQQQIAKHRQDIKNILNGSDHRFLVIVGPCSIHDPIAVLEYAQKLQQFALAHKDTLKIVMRAYLEKPRSTVGWKGFVYDPLLEQQPEISDQNLMAQGLLQSRELLLQLSELNLALATEVLNPMLSHYFSDIYSWGAIGARTSESQIHREISSALPYSIGFKNGTDGNVNIALDAIASASQPHQFLGLSDQGMPAMLHSSGNDSLQIILRGSQTTTNYDAKSVAAVKQSCQKKAMNPAIIVDCSHGNSHKNPDLQPQVLATIADELEHTQVKGVMLESHLVHGKQSISQRPLAYGCSITDGCLGWEKTQVVLQQLSQKIAQTQQQKKLAEIA</sequence>
<feature type="domain" description="DAHP synthetase I/KDSA" evidence="9">
    <location>
        <begin position="43"/>
        <end position="343"/>
    </location>
</feature>
<dbReference type="GO" id="GO:0009073">
    <property type="term" value="P:aromatic amino acid family biosynthetic process"/>
    <property type="evidence" value="ECO:0007669"/>
    <property type="project" value="UniProtKB-KW"/>
</dbReference>
<dbReference type="EMBL" id="MKKK01000005">
    <property type="protein sequence ID" value="OEY97649.1"/>
    <property type="molecule type" value="Genomic_DNA"/>
</dbReference>
<evidence type="ECO:0000313" key="11">
    <source>
        <dbReference type="Proteomes" id="UP000185895"/>
    </source>
</evidence>
<evidence type="ECO:0000256" key="6">
    <source>
        <dbReference type="ARBA" id="ARBA00023141"/>
    </source>
</evidence>
<accession>A0A1E7RE02</accession>
<evidence type="ECO:0000256" key="1">
    <source>
        <dbReference type="ARBA" id="ARBA00003726"/>
    </source>
</evidence>
<name>A0A1E7RE02_9GAMM</name>
<dbReference type="UniPathway" id="UPA00053">
    <property type="reaction ID" value="UER00084"/>
</dbReference>
<evidence type="ECO:0000256" key="3">
    <source>
        <dbReference type="ARBA" id="ARBA00007985"/>
    </source>
</evidence>
<keyword evidence="11" id="KW-1185">Reference proteome</keyword>
<comment type="similarity">
    <text evidence="3 8">Belongs to the class-I DAHP synthase family.</text>
</comment>
<keyword evidence="6 8" id="KW-0057">Aromatic amino acid biosynthesis</keyword>
<evidence type="ECO:0000256" key="4">
    <source>
        <dbReference type="ARBA" id="ARBA00022605"/>
    </source>
</evidence>
<organism evidence="10 11">
    <name type="scientific">Acinetobacter qingfengensis</name>
    <dbReference type="NCBI Taxonomy" id="1262585"/>
    <lineage>
        <taxon>Bacteria</taxon>
        <taxon>Pseudomonadati</taxon>
        <taxon>Pseudomonadota</taxon>
        <taxon>Gammaproteobacteria</taxon>
        <taxon>Moraxellales</taxon>
        <taxon>Moraxellaceae</taxon>
        <taxon>Acinetobacter</taxon>
    </lineage>
</organism>
<comment type="caution">
    <text evidence="10">The sequence shown here is derived from an EMBL/GenBank/DDBJ whole genome shotgun (WGS) entry which is preliminary data.</text>
</comment>
<dbReference type="RefSeq" id="WP_070068854.1">
    <property type="nucleotide sequence ID" value="NZ_MKKK01000005.1"/>
</dbReference>
<gene>
    <name evidence="10" type="ORF">BJI46_08515</name>
</gene>
<comment type="pathway">
    <text evidence="2 8">Metabolic intermediate biosynthesis; chorismate biosynthesis; chorismate from D-erythrose 4-phosphate and phosphoenolpyruvate: step 1/7.</text>
</comment>
<dbReference type="NCBIfam" id="TIGR00034">
    <property type="entry name" value="aroFGH"/>
    <property type="match status" value="1"/>
</dbReference>
<evidence type="ECO:0000259" key="9">
    <source>
        <dbReference type="Pfam" id="PF00793"/>
    </source>
</evidence>
<dbReference type="PANTHER" id="PTHR21225:SF12">
    <property type="entry name" value="PHOSPHO-2-DEHYDRO-3-DEOXYHEPTONATE ALDOLASE, TYROSINE-INHIBITED"/>
    <property type="match status" value="1"/>
</dbReference>
<evidence type="ECO:0000313" key="10">
    <source>
        <dbReference type="EMBL" id="OEY97649.1"/>
    </source>
</evidence>